<gene>
    <name evidence="2" type="ORF">IAC78_02555</name>
</gene>
<organism evidence="2 3">
    <name type="scientific">Candidatus Scatoplasma merdavium</name>
    <dbReference type="NCBI Taxonomy" id="2840932"/>
    <lineage>
        <taxon>Bacteria</taxon>
        <taxon>Bacillati</taxon>
        <taxon>Bacillota</taxon>
        <taxon>Bacilli</taxon>
        <taxon>Bacillales</taxon>
        <taxon>Candidatus Scatoplasma</taxon>
    </lineage>
</organism>
<sequence>MRKVKKISLFLLSLLLLSSNTSLNDYNFQDKVQVKQKIEPANSSQLTTENAKAQYAVKQATATDLTSYYYLK</sequence>
<accession>A0A9D9D609</accession>
<keyword evidence="1" id="KW-0732">Signal</keyword>
<reference evidence="2" key="1">
    <citation type="submission" date="2020-10" db="EMBL/GenBank/DDBJ databases">
        <authorList>
            <person name="Gilroy R."/>
        </authorList>
    </citation>
    <scope>NUCLEOTIDE SEQUENCE</scope>
    <source>
        <strain evidence="2">1748</strain>
    </source>
</reference>
<proteinExistence type="predicted"/>
<reference evidence="2" key="2">
    <citation type="journal article" date="2021" name="PeerJ">
        <title>Extensive microbial diversity within the chicken gut microbiome revealed by metagenomics and culture.</title>
        <authorList>
            <person name="Gilroy R."/>
            <person name="Ravi A."/>
            <person name="Getino M."/>
            <person name="Pursley I."/>
            <person name="Horton D.L."/>
            <person name="Alikhan N.F."/>
            <person name="Baker D."/>
            <person name="Gharbi K."/>
            <person name="Hall N."/>
            <person name="Watson M."/>
            <person name="Adriaenssens E.M."/>
            <person name="Foster-Nyarko E."/>
            <person name="Jarju S."/>
            <person name="Secka A."/>
            <person name="Antonio M."/>
            <person name="Oren A."/>
            <person name="Chaudhuri R.R."/>
            <person name="La Ragione R."/>
            <person name="Hildebrand F."/>
            <person name="Pallen M.J."/>
        </authorList>
    </citation>
    <scope>NUCLEOTIDE SEQUENCE</scope>
    <source>
        <strain evidence="2">1748</strain>
    </source>
</reference>
<dbReference type="AlphaFoldDB" id="A0A9D9D609"/>
<feature type="chain" id="PRO_5039436116" evidence="1">
    <location>
        <begin position="25"/>
        <end position="72"/>
    </location>
</feature>
<feature type="signal peptide" evidence="1">
    <location>
        <begin position="1"/>
        <end position="24"/>
    </location>
</feature>
<name>A0A9D9D609_9BACL</name>
<comment type="caution">
    <text evidence="2">The sequence shown here is derived from an EMBL/GenBank/DDBJ whole genome shotgun (WGS) entry which is preliminary data.</text>
</comment>
<dbReference type="Proteomes" id="UP000823629">
    <property type="component" value="Unassembled WGS sequence"/>
</dbReference>
<evidence type="ECO:0000256" key="1">
    <source>
        <dbReference type="SAM" id="SignalP"/>
    </source>
</evidence>
<dbReference type="EMBL" id="JADING010000070">
    <property type="protein sequence ID" value="MBO8414341.1"/>
    <property type="molecule type" value="Genomic_DNA"/>
</dbReference>
<evidence type="ECO:0000313" key="3">
    <source>
        <dbReference type="Proteomes" id="UP000823629"/>
    </source>
</evidence>
<protein>
    <submittedName>
        <fullName evidence="2">Uncharacterized protein</fullName>
    </submittedName>
</protein>
<evidence type="ECO:0000313" key="2">
    <source>
        <dbReference type="EMBL" id="MBO8414341.1"/>
    </source>
</evidence>